<evidence type="ECO:0008006" key="4">
    <source>
        <dbReference type="Google" id="ProtNLM"/>
    </source>
</evidence>
<feature type="signal peptide" evidence="1">
    <location>
        <begin position="1"/>
        <end position="21"/>
    </location>
</feature>
<dbReference type="Proteomes" id="UP001156601">
    <property type="component" value="Unassembled WGS sequence"/>
</dbReference>
<gene>
    <name evidence="2" type="ORF">GCM10007852_33880</name>
</gene>
<name>A0AA37T235_9ALTE</name>
<dbReference type="RefSeq" id="WP_284218897.1">
    <property type="nucleotide sequence ID" value="NZ_BSOT01000010.1"/>
</dbReference>
<dbReference type="InterPro" id="IPR021307">
    <property type="entry name" value="DUF2884"/>
</dbReference>
<evidence type="ECO:0000313" key="2">
    <source>
        <dbReference type="EMBL" id="GLR72480.1"/>
    </source>
</evidence>
<dbReference type="AlphaFoldDB" id="A0AA37T235"/>
<organism evidence="2 3">
    <name type="scientific">Agaribacter marinus</name>
    <dbReference type="NCBI Taxonomy" id="1431249"/>
    <lineage>
        <taxon>Bacteria</taxon>
        <taxon>Pseudomonadati</taxon>
        <taxon>Pseudomonadota</taxon>
        <taxon>Gammaproteobacteria</taxon>
        <taxon>Alteromonadales</taxon>
        <taxon>Alteromonadaceae</taxon>
        <taxon>Agaribacter</taxon>
    </lineage>
</organism>
<protein>
    <recommendedName>
        <fullName evidence="4">DUF2884 family protein</fullName>
    </recommendedName>
</protein>
<feature type="chain" id="PRO_5041226206" description="DUF2884 family protein" evidence="1">
    <location>
        <begin position="22"/>
        <end position="265"/>
    </location>
</feature>
<comment type="caution">
    <text evidence="2">The sequence shown here is derived from an EMBL/GenBank/DDBJ whole genome shotgun (WGS) entry which is preliminary data.</text>
</comment>
<evidence type="ECO:0000313" key="3">
    <source>
        <dbReference type="Proteomes" id="UP001156601"/>
    </source>
</evidence>
<sequence length="265" mass="29002">MKKAALILSTIFCSMSFVSSAHEYGSIGNKCDIDFDGEIRITNEQLVIKQTAASEITILKSGQVIQDGKSIHLTKDEQATTRQYYSQVNKAVPQAVSLAEDAVDIAKTALTTVFTGFFGEDSDFVQSMGESISAIEQEVRSSVFPEEGVIVFGKQVFSENGNVSSSLESKIEDTVENLISEGMGEIFMALGKSMLSGDGNLTDFETRMDKLGEDIELEIESRAASLEHTAEAFCESLVELDETESKLQNIEAFENIDMIDVKQRA</sequence>
<proteinExistence type="predicted"/>
<evidence type="ECO:0000256" key="1">
    <source>
        <dbReference type="SAM" id="SignalP"/>
    </source>
</evidence>
<dbReference type="EMBL" id="BSOT01000010">
    <property type="protein sequence ID" value="GLR72480.1"/>
    <property type="molecule type" value="Genomic_DNA"/>
</dbReference>
<dbReference type="Pfam" id="PF11101">
    <property type="entry name" value="DUF2884"/>
    <property type="match status" value="1"/>
</dbReference>
<reference evidence="2" key="1">
    <citation type="journal article" date="2014" name="Int. J. Syst. Evol. Microbiol.">
        <title>Complete genome sequence of Corynebacterium casei LMG S-19264T (=DSM 44701T), isolated from a smear-ripened cheese.</title>
        <authorList>
            <consortium name="US DOE Joint Genome Institute (JGI-PGF)"/>
            <person name="Walter F."/>
            <person name="Albersmeier A."/>
            <person name="Kalinowski J."/>
            <person name="Ruckert C."/>
        </authorList>
    </citation>
    <scope>NUCLEOTIDE SEQUENCE</scope>
    <source>
        <strain evidence="2">NBRC 110023</strain>
    </source>
</reference>
<reference evidence="2" key="2">
    <citation type="submission" date="2023-01" db="EMBL/GenBank/DDBJ databases">
        <title>Draft genome sequence of Agaribacter marinus strain NBRC 110023.</title>
        <authorList>
            <person name="Sun Q."/>
            <person name="Mori K."/>
        </authorList>
    </citation>
    <scope>NUCLEOTIDE SEQUENCE</scope>
    <source>
        <strain evidence="2">NBRC 110023</strain>
    </source>
</reference>
<accession>A0AA37T235</accession>
<keyword evidence="3" id="KW-1185">Reference proteome</keyword>
<keyword evidence="1" id="KW-0732">Signal</keyword>